<dbReference type="Gene3D" id="1.10.10.60">
    <property type="entry name" value="Homeodomain-like"/>
    <property type="match status" value="1"/>
</dbReference>
<dbReference type="EMBL" id="SZZH01000007">
    <property type="protein sequence ID" value="TKV56391.1"/>
    <property type="molecule type" value="Genomic_DNA"/>
</dbReference>
<evidence type="ECO:0000256" key="3">
    <source>
        <dbReference type="ARBA" id="ARBA00023163"/>
    </source>
</evidence>
<sequence>MTGTGAAVRRGRPRDPAKDVAVLEATIALLAQEGLGRVSMDRVAVAAGVSKVTIYTRWRSRDELIAAALQHLELGDLPPTTGDLRQDLVSRLEAMRRQYDRVGGMSIIGSCLADEPSSGQMLDIIRQSTLLPRRAHFAEVVHAAVDRGALPAGLDVERFISLLIGSLYAEHLAGRPLDEQWAPAVVDMALRGVQA</sequence>
<dbReference type="InterPro" id="IPR009057">
    <property type="entry name" value="Homeodomain-like_sf"/>
</dbReference>
<keyword evidence="3" id="KW-0804">Transcription</keyword>
<dbReference type="AlphaFoldDB" id="A0A4U6Q932"/>
<keyword evidence="1" id="KW-0805">Transcription regulation</keyword>
<accession>A0A4U6Q932</accession>
<evidence type="ECO:0000259" key="5">
    <source>
        <dbReference type="PROSITE" id="PS50977"/>
    </source>
</evidence>
<dbReference type="InterPro" id="IPR001647">
    <property type="entry name" value="HTH_TetR"/>
</dbReference>
<dbReference type="PANTHER" id="PTHR30055:SF148">
    <property type="entry name" value="TETR-FAMILY TRANSCRIPTIONAL REGULATOR"/>
    <property type="match status" value="1"/>
</dbReference>
<dbReference type="Pfam" id="PF00440">
    <property type="entry name" value="TetR_N"/>
    <property type="match status" value="1"/>
</dbReference>
<evidence type="ECO:0000256" key="4">
    <source>
        <dbReference type="PROSITE-ProRule" id="PRU00335"/>
    </source>
</evidence>
<name>A0A4U6Q932_9ACTN</name>
<feature type="domain" description="HTH tetR-type" evidence="5">
    <location>
        <begin position="16"/>
        <end position="76"/>
    </location>
</feature>
<gene>
    <name evidence="6" type="ORF">FDO65_20765</name>
</gene>
<dbReference type="GO" id="GO:0000976">
    <property type="term" value="F:transcription cis-regulatory region binding"/>
    <property type="evidence" value="ECO:0007669"/>
    <property type="project" value="TreeGrafter"/>
</dbReference>
<evidence type="ECO:0000313" key="7">
    <source>
        <dbReference type="Proteomes" id="UP000306985"/>
    </source>
</evidence>
<dbReference type="InterPro" id="IPR011075">
    <property type="entry name" value="TetR_C"/>
</dbReference>
<comment type="caution">
    <text evidence="6">The sequence shown here is derived from an EMBL/GenBank/DDBJ whole genome shotgun (WGS) entry which is preliminary data.</text>
</comment>
<dbReference type="SUPFAM" id="SSF48498">
    <property type="entry name" value="Tetracyclin repressor-like, C-terminal domain"/>
    <property type="match status" value="1"/>
</dbReference>
<proteinExistence type="predicted"/>
<dbReference type="PROSITE" id="PS50977">
    <property type="entry name" value="HTH_TETR_2"/>
    <property type="match status" value="1"/>
</dbReference>
<organism evidence="6 7">
    <name type="scientific">Nakamurella flava</name>
    <dbReference type="NCBI Taxonomy" id="2576308"/>
    <lineage>
        <taxon>Bacteria</taxon>
        <taxon>Bacillati</taxon>
        <taxon>Actinomycetota</taxon>
        <taxon>Actinomycetes</taxon>
        <taxon>Nakamurellales</taxon>
        <taxon>Nakamurellaceae</taxon>
        <taxon>Nakamurella</taxon>
    </lineage>
</organism>
<dbReference type="PRINTS" id="PR00455">
    <property type="entry name" value="HTHTETR"/>
</dbReference>
<evidence type="ECO:0000256" key="2">
    <source>
        <dbReference type="ARBA" id="ARBA00023125"/>
    </source>
</evidence>
<dbReference type="Gene3D" id="1.10.357.10">
    <property type="entry name" value="Tetracycline Repressor, domain 2"/>
    <property type="match status" value="1"/>
</dbReference>
<evidence type="ECO:0000313" key="6">
    <source>
        <dbReference type="EMBL" id="TKV56391.1"/>
    </source>
</evidence>
<protein>
    <submittedName>
        <fullName evidence="6">TetR/AcrR family transcriptional regulator</fullName>
    </submittedName>
</protein>
<feature type="DNA-binding region" description="H-T-H motif" evidence="4">
    <location>
        <begin position="39"/>
        <end position="58"/>
    </location>
</feature>
<dbReference type="SUPFAM" id="SSF46689">
    <property type="entry name" value="Homeodomain-like"/>
    <property type="match status" value="1"/>
</dbReference>
<dbReference type="PANTHER" id="PTHR30055">
    <property type="entry name" value="HTH-TYPE TRANSCRIPTIONAL REGULATOR RUTR"/>
    <property type="match status" value="1"/>
</dbReference>
<dbReference type="GO" id="GO:0003700">
    <property type="term" value="F:DNA-binding transcription factor activity"/>
    <property type="evidence" value="ECO:0007669"/>
    <property type="project" value="TreeGrafter"/>
</dbReference>
<dbReference type="RefSeq" id="WP_137451660.1">
    <property type="nucleotide sequence ID" value="NZ_SZZH01000007.1"/>
</dbReference>
<reference evidence="6 7" key="1">
    <citation type="submission" date="2019-05" db="EMBL/GenBank/DDBJ databases">
        <title>Nakamurella sp. N5BH11, whole genome shotgun sequence.</title>
        <authorList>
            <person name="Tuo L."/>
        </authorList>
    </citation>
    <scope>NUCLEOTIDE SEQUENCE [LARGE SCALE GENOMIC DNA]</scope>
    <source>
        <strain evidence="6 7">N5BH11</strain>
    </source>
</reference>
<dbReference type="Pfam" id="PF16859">
    <property type="entry name" value="TetR_C_11"/>
    <property type="match status" value="1"/>
</dbReference>
<dbReference type="Proteomes" id="UP000306985">
    <property type="component" value="Unassembled WGS sequence"/>
</dbReference>
<dbReference type="OrthoDB" id="7186128at2"/>
<keyword evidence="2 4" id="KW-0238">DNA-binding</keyword>
<dbReference type="InterPro" id="IPR050109">
    <property type="entry name" value="HTH-type_TetR-like_transc_reg"/>
</dbReference>
<evidence type="ECO:0000256" key="1">
    <source>
        <dbReference type="ARBA" id="ARBA00023015"/>
    </source>
</evidence>
<dbReference type="InterPro" id="IPR036271">
    <property type="entry name" value="Tet_transcr_reg_TetR-rel_C_sf"/>
</dbReference>
<keyword evidence="7" id="KW-1185">Reference proteome</keyword>